<gene>
    <name evidence="2" type="ORF">SAMN05660653_01819</name>
</gene>
<dbReference type="PANTHER" id="PTHR33221">
    <property type="entry name" value="WINGED HELIX-TURN-HELIX TRANSCRIPTIONAL REGULATOR, RRF2 FAMILY"/>
    <property type="match status" value="1"/>
</dbReference>
<dbReference type="EMBL" id="FMXO01000009">
    <property type="protein sequence ID" value="SDB37818.1"/>
    <property type="molecule type" value="Genomic_DNA"/>
</dbReference>
<evidence type="ECO:0000313" key="3">
    <source>
        <dbReference type="Proteomes" id="UP000198771"/>
    </source>
</evidence>
<dbReference type="RefSeq" id="WP_161946265.1">
    <property type="nucleotide sequence ID" value="NZ_FMXO01000009.1"/>
</dbReference>
<protein>
    <submittedName>
        <fullName evidence="2">Transcriptional regulator, BadM/Rrf2 family</fullName>
    </submittedName>
</protein>
<evidence type="ECO:0000313" key="2">
    <source>
        <dbReference type="EMBL" id="SDB37818.1"/>
    </source>
</evidence>
<dbReference type="Pfam" id="PF02082">
    <property type="entry name" value="Rrf2"/>
    <property type="match status" value="1"/>
</dbReference>
<dbReference type="Proteomes" id="UP000198771">
    <property type="component" value="Unassembled WGS sequence"/>
</dbReference>
<dbReference type="OrthoDB" id="9800519at2"/>
<dbReference type="STRING" id="617002.SAMN05660653_01819"/>
<reference evidence="2 3" key="1">
    <citation type="submission" date="2016-10" db="EMBL/GenBank/DDBJ databases">
        <authorList>
            <person name="de Groot N.N."/>
        </authorList>
    </citation>
    <scope>NUCLEOTIDE SEQUENCE [LARGE SCALE GENOMIC DNA]</scope>
    <source>
        <strain evidence="2 3">ASO4-2</strain>
    </source>
</reference>
<dbReference type="GO" id="GO:0003700">
    <property type="term" value="F:DNA-binding transcription factor activity"/>
    <property type="evidence" value="ECO:0007669"/>
    <property type="project" value="TreeGrafter"/>
</dbReference>
<dbReference type="AlphaFoldDB" id="A0A1G6CYA9"/>
<organism evidence="2 3">
    <name type="scientific">Desulfonatronum thiosulfatophilum</name>
    <dbReference type="NCBI Taxonomy" id="617002"/>
    <lineage>
        <taxon>Bacteria</taxon>
        <taxon>Pseudomonadati</taxon>
        <taxon>Thermodesulfobacteriota</taxon>
        <taxon>Desulfovibrionia</taxon>
        <taxon>Desulfovibrionales</taxon>
        <taxon>Desulfonatronaceae</taxon>
        <taxon>Desulfonatronum</taxon>
    </lineage>
</organism>
<dbReference type="NCBIfam" id="TIGR00738">
    <property type="entry name" value="rrf2_super"/>
    <property type="match status" value="1"/>
</dbReference>
<dbReference type="SUPFAM" id="SSF46785">
    <property type="entry name" value="Winged helix' DNA-binding domain"/>
    <property type="match status" value="1"/>
</dbReference>
<dbReference type="PANTHER" id="PTHR33221:SF5">
    <property type="entry name" value="HTH-TYPE TRANSCRIPTIONAL REGULATOR ISCR"/>
    <property type="match status" value="1"/>
</dbReference>
<dbReference type="InterPro" id="IPR036388">
    <property type="entry name" value="WH-like_DNA-bd_sf"/>
</dbReference>
<name>A0A1G6CYA9_9BACT</name>
<evidence type="ECO:0000256" key="1">
    <source>
        <dbReference type="ARBA" id="ARBA00023125"/>
    </source>
</evidence>
<dbReference type="GO" id="GO:0003677">
    <property type="term" value="F:DNA binding"/>
    <property type="evidence" value="ECO:0007669"/>
    <property type="project" value="UniProtKB-KW"/>
</dbReference>
<keyword evidence="3" id="KW-1185">Reference proteome</keyword>
<dbReference type="Gene3D" id="1.10.10.10">
    <property type="entry name" value="Winged helix-like DNA-binding domain superfamily/Winged helix DNA-binding domain"/>
    <property type="match status" value="1"/>
</dbReference>
<dbReference type="InterPro" id="IPR000944">
    <property type="entry name" value="Tscrpt_reg_Rrf2"/>
</dbReference>
<keyword evidence="1" id="KW-0238">DNA-binding</keyword>
<dbReference type="GO" id="GO:0005829">
    <property type="term" value="C:cytosol"/>
    <property type="evidence" value="ECO:0007669"/>
    <property type="project" value="TreeGrafter"/>
</dbReference>
<accession>A0A1G6CYA9</accession>
<sequence>MQLSSRARHGARLLINLAQSNQDVPKRAASIANDLGISLKYLEKILKPLRKAGMIKGLRGPGGGYFLHQNPNEITLGGIVQALDDNLRLSCCVEPGNCDPMDYCGAPSLWDDLSTSLQNKLNSITLVGLIQQDESSRNNMSPSHFTLAHRSVQAACETARVA</sequence>
<proteinExistence type="predicted"/>
<dbReference type="PROSITE" id="PS51197">
    <property type="entry name" value="HTH_RRF2_2"/>
    <property type="match status" value="1"/>
</dbReference>
<dbReference type="InterPro" id="IPR036390">
    <property type="entry name" value="WH_DNA-bd_sf"/>
</dbReference>